<proteinExistence type="predicted"/>
<feature type="domain" description="VOC" evidence="1">
    <location>
        <begin position="6"/>
        <end position="126"/>
    </location>
</feature>
<gene>
    <name evidence="2" type="ORF">K8U61_16690</name>
</gene>
<keyword evidence="3" id="KW-1185">Reference proteome</keyword>
<dbReference type="Proteomes" id="UP000780875">
    <property type="component" value="Unassembled WGS sequence"/>
</dbReference>
<sequence>MSLTDSVVAVMLPTGDGTRAQDFYEKRLGLPFDGVSPAGELQFALAGGGSLVLRPMPDVHPSPNTAMSFEVTDIAAEIADLESRGVTFEDYDEPGFTTVDHVFDDGSVRAAWFLDPDRNILCLHQPR</sequence>
<dbReference type="Pfam" id="PF00903">
    <property type="entry name" value="Glyoxalase"/>
    <property type="match status" value="1"/>
</dbReference>
<accession>A0ABS7UG57</accession>
<name>A0ABS7UG57_9ACTN</name>
<dbReference type="InterPro" id="IPR037523">
    <property type="entry name" value="VOC_core"/>
</dbReference>
<dbReference type="InterPro" id="IPR004360">
    <property type="entry name" value="Glyas_Fos-R_dOase_dom"/>
</dbReference>
<protein>
    <submittedName>
        <fullName evidence="2">VOC family protein</fullName>
    </submittedName>
</protein>
<dbReference type="PROSITE" id="PS51819">
    <property type="entry name" value="VOC"/>
    <property type="match status" value="1"/>
</dbReference>
<evidence type="ECO:0000313" key="3">
    <source>
        <dbReference type="Proteomes" id="UP000780875"/>
    </source>
</evidence>
<dbReference type="CDD" id="cd06587">
    <property type="entry name" value="VOC"/>
    <property type="match status" value="1"/>
</dbReference>
<evidence type="ECO:0000259" key="1">
    <source>
        <dbReference type="PROSITE" id="PS51819"/>
    </source>
</evidence>
<reference evidence="2 3" key="1">
    <citation type="submission" date="2021-09" db="EMBL/GenBank/DDBJ databases">
        <title>Whole genome sequence of Nocardioides sp. GBK3QG-3.</title>
        <authorList>
            <person name="Tuo L."/>
        </authorList>
    </citation>
    <scope>NUCLEOTIDE SEQUENCE [LARGE SCALE GENOMIC DNA]</scope>
    <source>
        <strain evidence="2 3">GBK3QG-3</strain>
    </source>
</reference>
<dbReference type="SUPFAM" id="SSF54593">
    <property type="entry name" value="Glyoxalase/Bleomycin resistance protein/Dihydroxybiphenyl dioxygenase"/>
    <property type="match status" value="1"/>
</dbReference>
<dbReference type="RefSeq" id="WP_224124177.1">
    <property type="nucleotide sequence ID" value="NZ_JAIQZJ010000010.1"/>
</dbReference>
<dbReference type="EMBL" id="JAIQZJ010000010">
    <property type="protein sequence ID" value="MBZ5739814.1"/>
    <property type="molecule type" value="Genomic_DNA"/>
</dbReference>
<evidence type="ECO:0000313" key="2">
    <source>
        <dbReference type="EMBL" id="MBZ5739814.1"/>
    </source>
</evidence>
<organism evidence="2 3">
    <name type="scientific">Nocardioides mangrovi</name>
    <dbReference type="NCBI Taxonomy" id="2874580"/>
    <lineage>
        <taxon>Bacteria</taxon>
        <taxon>Bacillati</taxon>
        <taxon>Actinomycetota</taxon>
        <taxon>Actinomycetes</taxon>
        <taxon>Propionibacteriales</taxon>
        <taxon>Nocardioidaceae</taxon>
        <taxon>Nocardioides</taxon>
    </lineage>
</organism>
<comment type="caution">
    <text evidence="2">The sequence shown here is derived from an EMBL/GenBank/DDBJ whole genome shotgun (WGS) entry which is preliminary data.</text>
</comment>
<dbReference type="Gene3D" id="3.10.180.10">
    <property type="entry name" value="2,3-Dihydroxybiphenyl 1,2-Dioxygenase, domain 1"/>
    <property type="match status" value="1"/>
</dbReference>
<dbReference type="InterPro" id="IPR029068">
    <property type="entry name" value="Glyas_Bleomycin-R_OHBP_Dase"/>
</dbReference>